<proteinExistence type="inferred from homology"/>
<dbReference type="PANTHER" id="PTHR10209">
    <property type="entry name" value="OXIDOREDUCTASE, 2OG-FE II OXYGENASE FAMILY PROTEIN"/>
    <property type="match status" value="1"/>
</dbReference>
<dbReference type="InterPro" id="IPR027443">
    <property type="entry name" value="IPNS-like_sf"/>
</dbReference>
<dbReference type="SUPFAM" id="SSF51197">
    <property type="entry name" value="Clavaminate synthase-like"/>
    <property type="match status" value="1"/>
</dbReference>
<evidence type="ECO:0000256" key="5">
    <source>
        <dbReference type="RuleBase" id="RU003682"/>
    </source>
</evidence>
<keyword evidence="3 5" id="KW-0560">Oxidoreductase</keyword>
<evidence type="ECO:0000259" key="7">
    <source>
        <dbReference type="PROSITE" id="PS51471"/>
    </source>
</evidence>
<dbReference type="GO" id="GO:0046872">
    <property type="term" value="F:metal ion binding"/>
    <property type="evidence" value="ECO:0007669"/>
    <property type="project" value="UniProtKB-KW"/>
</dbReference>
<dbReference type="Gene3D" id="2.60.120.330">
    <property type="entry name" value="B-lactam Antibiotic, Isopenicillin N Synthase, Chain"/>
    <property type="match status" value="2"/>
</dbReference>
<dbReference type="PROSITE" id="PS51471">
    <property type="entry name" value="FE2OG_OXY"/>
    <property type="match status" value="1"/>
</dbReference>
<organism evidence="8 9">
    <name type="scientific">Hibiscus syriacus</name>
    <name type="common">Rose of Sharon</name>
    <dbReference type="NCBI Taxonomy" id="106335"/>
    <lineage>
        <taxon>Eukaryota</taxon>
        <taxon>Viridiplantae</taxon>
        <taxon>Streptophyta</taxon>
        <taxon>Embryophyta</taxon>
        <taxon>Tracheophyta</taxon>
        <taxon>Spermatophyta</taxon>
        <taxon>Magnoliopsida</taxon>
        <taxon>eudicotyledons</taxon>
        <taxon>Gunneridae</taxon>
        <taxon>Pentapetalae</taxon>
        <taxon>rosids</taxon>
        <taxon>malvids</taxon>
        <taxon>Malvales</taxon>
        <taxon>Malvaceae</taxon>
        <taxon>Malvoideae</taxon>
        <taxon>Hibiscus</taxon>
    </lineage>
</organism>
<dbReference type="InterPro" id="IPR026992">
    <property type="entry name" value="DIOX_N"/>
</dbReference>
<keyword evidence="9" id="KW-1185">Reference proteome</keyword>
<sequence>METSTDYDRSKELKTFDDTKAASKGSSMPSEDVPSAKLDEDYGDSFQVPVIDLKDVLDPAEHEDIIEKMRLASEKWGFFQVINHGIPQDVMNKVSGCVQSFHEQPGEVKMKFYSQALIEYSENVQSLGRILFGLLSEALGLNPSHFTDMGCMEGHSFVCHYYPACPEPDRTIEHAKHCDPDFITILLQYQTGLQVLHQDHWIDINPLEGALKVNIGDLLQLILNDKLRSSEHRVLDKCEGPRISVACFFTAHFQASNRLYGLIKELLSADNPPLYKLTLIKDYLNSFSIKDYNDSALAFLRLK</sequence>
<evidence type="ECO:0000313" key="9">
    <source>
        <dbReference type="Proteomes" id="UP000436088"/>
    </source>
</evidence>
<feature type="region of interest" description="Disordered" evidence="6">
    <location>
        <begin position="1"/>
        <end position="40"/>
    </location>
</feature>
<evidence type="ECO:0000256" key="6">
    <source>
        <dbReference type="SAM" id="MobiDB-lite"/>
    </source>
</evidence>
<dbReference type="Pfam" id="PF03171">
    <property type="entry name" value="2OG-FeII_Oxy"/>
    <property type="match status" value="1"/>
</dbReference>
<keyword evidence="4 5" id="KW-0408">Iron</keyword>
<comment type="similarity">
    <text evidence="1 5">Belongs to the iron/ascorbate-dependent oxidoreductase family.</text>
</comment>
<comment type="caution">
    <text evidence="8">The sequence shown here is derived from an EMBL/GenBank/DDBJ whole genome shotgun (WGS) entry which is preliminary data.</text>
</comment>
<keyword evidence="2 5" id="KW-0479">Metal-binding</keyword>
<evidence type="ECO:0000256" key="3">
    <source>
        <dbReference type="ARBA" id="ARBA00023002"/>
    </source>
</evidence>
<feature type="compositionally biased region" description="Basic and acidic residues" evidence="6">
    <location>
        <begin position="1"/>
        <end position="21"/>
    </location>
</feature>
<reference evidence="8" key="1">
    <citation type="submission" date="2019-09" db="EMBL/GenBank/DDBJ databases">
        <title>Draft genome information of white flower Hibiscus syriacus.</title>
        <authorList>
            <person name="Kim Y.-M."/>
        </authorList>
    </citation>
    <scope>NUCLEOTIDE SEQUENCE [LARGE SCALE GENOMIC DNA]</scope>
    <source>
        <strain evidence="8">YM2019G1</strain>
    </source>
</reference>
<protein>
    <submittedName>
        <fullName evidence="8">Phospholipase A 2A, IIA,PLA2A</fullName>
    </submittedName>
</protein>
<evidence type="ECO:0000313" key="8">
    <source>
        <dbReference type="EMBL" id="KAE8663050.1"/>
    </source>
</evidence>
<dbReference type="Pfam" id="PF14226">
    <property type="entry name" value="DIOX_N"/>
    <property type="match status" value="1"/>
</dbReference>
<evidence type="ECO:0000256" key="4">
    <source>
        <dbReference type="ARBA" id="ARBA00023004"/>
    </source>
</evidence>
<dbReference type="InterPro" id="IPR005123">
    <property type="entry name" value="Oxoglu/Fe-dep_dioxygenase_dom"/>
</dbReference>
<dbReference type="Proteomes" id="UP000436088">
    <property type="component" value="Unassembled WGS sequence"/>
</dbReference>
<evidence type="ECO:0000256" key="2">
    <source>
        <dbReference type="ARBA" id="ARBA00022723"/>
    </source>
</evidence>
<gene>
    <name evidence="8" type="ORF">F3Y22_tig00113123pilonHSYRG00155</name>
</gene>
<dbReference type="PANTHER" id="PTHR10209:SF123">
    <property type="entry name" value="FE2OG DIOXYGENASE DOMAIN-CONTAINING PROTEIN"/>
    <property type="match status" value="1"/>
</dbReference>
<dbReference type="InterPro" id="IPR044861">
    <property type="entry name" value="IPNS-like_FE2OG_OXY"/>
</dbReference>
<dbReference type="GO" id="GO:0051213">
    <property type="term" value="F:dioxygenase activity"/>
    <property type="evidence" value="ECO:0007669"/>
    <property type="project" value="UniProtKB-ARBA"/>
</dbReference>
<dbReference type="EMBL" id="VEPZ02001692">
    <property type="protein sequence ID" value="KAE8663050.1"/>
    <property type="molecule type" value="Genomic_DNA"/>
</dbReference>
<feature type="domain" description="Fe2OG dioxygenase" evidence="7">
    <location>
        <begin position="153"/>
        <end position="251"/>
    </location>
</feature>
<name>A0A6A2X363_HIBSY</name>
<evidence type="ECO:0000256" key="1">
    <source>
        <dbReference type="ARBA" id="ARBA00008056"/>
    </source>
</evidence>
<accession>A0A6A2X363</accession>
<dbReference type="AlphaFoldDB" id="A0A6A2X363"/>